<dbReference type="STRING" id="1114924.SAMN05216258_106260"/>
<evidence type="ECO:0000313" key="2">
    <source>
        <dbReference type="Proteomes" id="UP000199377"/>
    </source>
</evidence>
<sequence length="235" mass="24860">MTPPVRQLPLDLPVRAARDRESFFVSDSNALALAALDRWREWPDGRLALVGPEGAGKTHLAAVWSQETGAPRIAAAELPGADLRALLTHGALAVEDADRLAGLDEAERALFHLVNLAAAQGAALLLTGRTPPARWPVALPDLATRLAALPIARISPPDDRLLEGLAMKLLADRQLLASADAGLPRYLATRGPRSHRGLAETVAAIDRAALAARSRPSLRLAAKVLREAETQGPAA</sequence>
<gene>
    <name evidence="1" type="ORF">SAMN05216258_106260</name>
</gene>
<dbReference type="PANTHER" id="PTHR30050">
    <property type="entry name" value="CHROMOSOMAL REPLICATION INITIATOR PROTEIN DNAA"/>
    <property type="match status" value="1"/>
</dbReference>
<dbReference type="InterPro" id="IPR027417">
    <property type="entry name" value="P-loop_NTPase"/>
</dbReference>
<proteinExistence type="predicted"/>
<name>A0A1I3HZJ2_9RHOB</name>
<dbReference type="EMBL" id="FOQH01000006">
    <property type="protein sequence ID" value="SFI41124.1"/>
    <property type="molecule type" value="Genomic_DNA"/>
</dbReference>
<dbReference type="RefSeq" id="WP_245779177.1">
    <property type="nucleotide sequence ID" value="NZ_FOQH01000006.1"/>
</dbReference>
<protein>
    <recommendedName>
        <fullName evidence="3">DnaA protein</fullName>
    </recommendedName>
</protein>
<evidence type="ECO:0000313" key="1">
    <source>
        <dbReference type="EMBL" id="SFI41124.1"/>
    </source>
</evidence>
<dbReference type="Gene3D" id="3.40.50.300">
    <property type="entry name" value="P-loop containing nucleotide triphosphate hydrolases"/>
    <property type="match status" value="1"/>
</dbReference>
<dbReference type="GO" id="GO:0003688">
    <property type="term" value="F:DNA replication origin binding"/>
    <property type="evidence" value="ECO:0007669"/>
    <property type="project" value="TreeGrafter"/>
</dbReference>
<organism evidence="1 2">
    <name type="scientific">Albimonas pacifica</name>
    <dbReference type="NCBI Taxonomy" id="1114924"/>
    <lineage>
        <taxon>Bacteria</taxon>
        <taxon>Pseudomonadati</taxon>
        <taxon>Pseudomonadota</taxon>
        <taxon>Alphaproteobacteria</taxon>
        <taxon>Rhodobacterales</taxon>
        <taxon>Paracoccaceae</taxon>
        <taxon>Albimonas</taxon>
    </lineage>
</organism>
<dbReference type="AlphaFoldDB" id="A0A1I3HZJ2"/>
<dbReference type="Gene3D" id="1.10.8.60">
    <property type="match status" value="1"/>
</dbReference>
<keyword evidence="2" id="KW-1185">Reference proteome</keyword>
<dbReference type="PANTHER" id="PTHR30050:SF5">
    <property type="entry name" value="DNAA REGULATORY INACTIVATOR HDA"/>
    <property type="match status" value="1"/>
</dbReference>
<accession>A0A1I3HZJ2</accession>
<dbReference type="SUPFAM" id="SSF52540">
    <property type="entry name" value="P-loop containing nucleoside triphosphate hydrolases"/>
    <property type="match status" value="1"/>
</dbReference>
<dbReference type="GO" id="GO:0005886">
    <property type="term" value="C:plasma membrane"/>
    <property type="evidence" value="ECO:0007669"/>
    <property type="project" value="TreeGrafter"/>
</dbReference>
<dbReference type="Proteomes" id="UP000199377">
    <property type="component" value="Unassembled WGS sequence"/>
</dbReference>
<dbReference type="GO" id="GO:0006270">
    <property type="term" value="P:DNA replication initiation"/>
    <property type="evidence" value="ECO:0007669"/>
    <property type="project" value="TreeGrafter"/>
</dbReference>
<evidence type="ECO:0008006" key="3">
    <source>
        <dbReference type="Google" id="ProtNLM"/>
    </source>
</evidence>
<reference evidence="1 2" key="1">
    <citation type="submission" date="2016-10" db="EMBL/GenBank/DDBJ databases">
        <authorList>
            <person name="de Groot N.N."/>
        </authorList>
    </citation>
    <scope>NUCLEOTIDE SEQUENCE [LARGE SCALE GENOMIC DNA]</scope>
    <source>
        <strain evidence="1 2">CGMCC 1.11030</strain>
    </source>
</reference>